<organism evidence="12 13">
    <name type="scientific">Paremcibacter congregatus</name>
    <dbReference type="NCBI Taxonomy" id="2043170"/>
    <lineage>
        <taxon>Bacteria</taxon>
        <taxon>Pseudomonadati</taxon>
        <taxon>Pseudomonadota</taxon>
        <taxon>Alphaproteobacteria</taxon>
        <taxon>Emcibacterales</taxon>
        <taxon>Emcibacteraceae</taxon>
        <taxon>Paremcibacter</taxon>
    </lineage>
</organism>
<evidence type="ECO:0000259" key="10">
    <source>
        <dbReference type="PROSITE" id="PS50111"/>
    </source>
</evidence>
<comment type="subcellular location">
    <subcellularLocation>
        <location evidence="1">Cell membrane</location>
        <topology evidence="1">Multi-pass membrane protein</topology>
    </subcellularLocation>
</comment>
<evidence type="ECO:0000256" key="4">
    <source>
        <dbReference type="ARBA" id="ARBA00022692"/>
    </source>
</evidence>
<dbReference type="InterPro" id="IPR004089">
    <property type="entry name" value="MCPsignal_dom"/>
</dbReference>
<dbReference type="PANTHER" id="PTHR43531:SF14">
    <property type="entry name" value="METHYL-ACCEPTING CHEMOTAXIS PROTEIN I-RELATED"/>
    <property type="match status" value="1"/>
</dbReference>
<evidence type="ECO:0000259" key="11">
    <source>
        <dbReference type="PROSITE" id="PS50885"/>
    </source>
</evidence>
<evidence type="ECO:0000256" key="9">
    <source>
        <dbReference type="SAM" id="Phobius"/>
    </source>
</evidence>
<dbReference type="InterPro" id="IPR000014">
    <property type="entry name" value="PAS"/>
</dbReference>
<evidence type="ECO:0000256" key="8">
    <source>
        <dbReference type="PROSITE-ProRule" id="PRU00284"/>
    </source>
</evidence>
<dbReference type="Proteomes" id="UP000229730">
    <property type="component" value="Unassembled WGS sequence"/>
</dbReference>
<accession>A0A2G4YP36</accession>
<evidence type="ECO:0000256" key="5">
    <source>
        <dbReference type="ARBA" id="ARBA00022989"/>
    </source>
</evidence>
<comment type="similarity">
    <text evidence="7">Belongs to the methyl-accepting chemotaxis (MCP) protein family.</text>
</comment>
<feature type="domain" description="Methyl-accepting transducer" evidence="10">
    <location>
        <begin position="779"/>
        <end position="1008"/>
    </location>
</feature>
<dbReference type="Pfam" id="PF13188">
    <property type="entry name" value="PAS_8"/>
    <property type="match status" value="2"/>
</dbReference>
<dbReference type="Pfam" id="PF18947">
    <property type="entry name" value="HAMP_2"/>
    <property type="match status" value="1"/>
</dbReference>
<dbReference type="OrthoDB" id="354287at2"/>
<dbReference type="GO" id="GO:0005886">
    <property type="term" value="C:plasma membrane"/>
    <property type="evidence" value="ECO:0007669"/>
    <property type="project" value="UniProtKB-SubCell"/>
</dbReference>
<evidence type="ECO:0000256" key="3">
    <source>
        <dbReference type="ARBA" id="ARBA00022481"/>
    </source>
</evidence>
<keyword evidence="6 9" id="KW-0472">Membrane</keyword>
<keyword evidence="2" id="KW-1003">Cell membrane</keyword>
<dbReference type="FunFam" id="3.30.450.20:FF:000075">
    <property type="entry name" value="Methyl-accepting chemotaxis protein"/>
    <property type="match status" value="2"/>
</dbReference>
<dbReference type="Pfam" id="PF00015">
    <property type="entry name" value="MCPsignal"/>
    <property type="match status" value="1"/>
</dbReference>
<evidence type="ECO:0000256" key="1">
    <source>
        <dbReference type="ARBA" id="ARBA00004651"/>
    </source>
</evidence>
<protein>
    <recommendedName>
        <fullName evidence="14">Chemotaxis protein</fullName>
    </recommendedName>
</protein>
<gene>
    <name evidence="12" type="ORF">CRD36_12790</name>
</gene>
<dbReference type="Gene3D" id="1.10.287.950">
    <property type="entry name" value="Methyl-accepting chemotaxis protein"/>
    <property type="match status" value="1"/>
</dbReference>
<dbReference type="PANTHER" id="PTHR43531">
    <property type="entry name" value="PROTEIN ICFG"/>
    <property type="match status" value="1"/>
</dbReference>
<dbReference type="GO" id="GO:0006935">
    <property type="term" value="P:chemotaxis"/>
    <property type="evidence" value="ECO:0007669"/>
    <property type="project" value="TreeGrafter"/>
</dbReference>
<dbReference type="GO" id="GO:0007165">
    <property type="term" value="P:signal transduction"/>
    <property type="evidence" value="ECO:0007669"/>
    <property type="project" value="UniProtKB-KW"/>
</dbReference>
<dbReference type="RefSeq" id="WP_099473881.1">
    <property type="nucleotide sequence ID" value="NZ_CP041025.1"/>
</dbReference>
<keyword evidence="4 9" id="KW-0812">Transmembrane</keyword>
<keyword evidence="13" id="KW-1185">Reference proteome</keyword>
<dbReference type="PROSITE" id="PS50111">
    <property type="entry name" value="CHEMOTAXIS_TRANSDUC_2"/>
    <property type="match status" value="1"/>
</dbReference>
<keyword evidence="8" id="KW-0807">Transducer</keyword>
<name>A0A2G4YP36_9PROT</name>
<dbReference type="Gene3D" id="3.30.450.20">
    <property type="entry name" value="PAS domain"/>
    <property type="match status" value="3"/>
</dbReference>
<dbReference type="GO" id="GO:0004888">
    <property type="term" value="F:transmembrane signaling receptor activity"/>
    <property type="evidence" value="ECO:0007669"/>
    <property type="project" value="TreeGrafter"/>
</dbReference>
<dbReference type="CDD" id="cd11386">
    <property type="entry name" value="MCP_signal"/>
    <property type="match status" value="1"/>
</dbReference>
<keyword evidence="3" id="KW-0488">Methylation</keyword>
<evidence type="ECO:0008006" key="14">
    <source>
        <dbReference type="Google" id="ProtNLM"/>
    </source>
</evidence>
<dbReference type="SUPFAM" id="SSF58104">
    <property type="entry name" value="Methyl-accepting chemotaxis protein (MCP) signaling domain"/>
    <property type="match status" value="1"/>
</dbReference>
<dbReference type="InParanoid" id="A0A2G4YP36"/>
<dbReference type="FunFam" id="1.10.287.950:FF:000001">
    <property type="entry name" value="Methyl-accepting chemotaxis sensory transducer"/>
    <property type="match status" value="1"/>
</dbReference>
<feature type="transmembrane region" description="Helical" evidence="9">
    <location>
        <begin position="20"/>
        <end position="42"/>
    </location>
</feature>
<dbReference type="Pfam" id="PF02743">
    <property type="entry name" value="dCache_1"/>
    <property type="match status" value="1"/>
</dbReference>
<evidence type="ECO:0000256" key="7">
    <source>
        <dbReference type="ARBA" id="ARBA00029447"/>
    </source>
</evidence>
<feature type="domain" description="HAMP" evidence="11">
    <location>
        <begin position="379"/>
        <end position="432"/>
    </location>
</feature>
<feature type="domain" description="HAMP" evidence="11">
    <location>
        <begin position="722"/>
        <end position="774"/>
    </location>
</feature>
<evidence type="ECO:0000256" key="2">
    <source>
        <dbReference type="ARBA" id="ARBA00022475"/>
    </source>
</evidence>
<dbReference type="InterPro" id="IPR003660">
    <property type="entry name" value="HAMP_dom"/>
</dbReference>
<proteinExistence type="inferred from homology"/>
<dbReference type="PROSITE" id="PS50885">
    <property type="entry name" value="HAMP"/>
    <property type="match status" value="2"/>
</dbReference>
<comment type="caution">
    <text evidence="12">The sequence shown here is derived from an EMBL/GenBank/DDBJ whole genome shotgun (WGS) entry which is preliminary data.</text>
</comment>
<dbReference type="InterPro" id="IPR051310">
    <property type="entry name" value="MCP_chemotaxis"/>
</dbReference>
<dbReference type="EMBL" id="PDEM01000025">
    <property type="protein sequence ID" value="PHZ84073.1"/>
    <property type="molecule type" value="Genomic_DNA"/>
</dbReference>
<dbReference type="AlphaFoldDB" id="A0A2G4YP36"/>
<evidence type="ECO:0000313" key="12">
    <source>
        <dbReference type="EMBL" id="PHZ84073.1"/>
    </source>
</evidence>
<reference evidence="12 13" key="1">
    <citation type="submission" date="2017-10" db="EMBL/GenBank/DDBJ databases">
        <title>Frigbacter circumglobatus gen. nov. sp. nov., isolated from sediment cultured in situ.</title>
        <authorList>
            <person name="Zhao Z."/>
        </authorList>
    </citation>
    <scope>NUCLEOTIDE SEQUENCE [LARGE SCALE GENOMIC DNA]</scope>
    <source>
        <strain evidence="12 13">ZYL</strain>
    </source>
</reference>
<dbReference type="Gene3D" id="6.10.340.10">
    <property type="match status" value="1"/>
</dbReference>
<feature type="transmembrane region" description="Helical" evidence="9">
    <location>
        <begin position="358"/>
        <end position="381"/>
    </location>
</feature>
<evidence type="ECO:0000256" key="6">
    <source>
        <dbReference type="ARBA" id="ARBA00023136"/>
    </source>
</evidence>
<evidence type="ECO:0000313" key="13">
    <source>
        <dbReference type="Proteomes" id="UP000229730"/>
    </source>
</evidence>
<dbReference type="SMART" id="SM00283">
    <property type="entry name" value="MA"/>
    <property type="match status" value="1"/>
</dbReference>
<dbReference type="InterPro" id="IPR033479">
    <property type="entry name" value="dCache_1"/>
</dbReference>
<dbReference type="CDD" id="cd18773">
    <property type="entry name" value="PDC1_HK_sensor"/>
    <property type="match status" value="1"/>
</dbReference>
<sequence length="1080" mass="117401">MGRFLKDNQLMKKLLNASLMTKLIGGIVTPGVITIVLGVMIYNTTVETTHQELESKFINVIESRKAGLEQYLGSIQEDLVIVAQNPATVEAIKTFSKGWRDLGANAGTELQSNYIFKNPHPPGQKDKLMSAQDGSNYSQAHATYHSWFRNLQEKRGYYDVFLFDTEGNLVYTVFKEPDYATNFTTGPWRETDLAKAYMAAKNAGRPGVVSFFDFKGYEPSNGAAASFISTSIYDVDGTFVGVLAYQMPIANINAVMGQSTGLGKTGDAFIVGEDLLMRTDSRFVTGTENSTILTRKVDTEDVQQALQGKTGNLETLNHDNTEVISFYEPFRFEGVKWALIGQIDKAEYMMPINQVTQILLLALAVVFILSAVMVIILSRLIGAPIVAATECLIALSKGNRAQLDLDLSRTDEIGRMANAMTVLQSEALENLRIREATNSAKTNIMVADADYNIVYMNQTMQDMMRENEQKLRQDLPKLDARKLVGVNIDIFHKDPSHQRRILDGLTGIKETTIKVAGLSFDLVVNPIIDQDGNRAGTVVEWEDVTKKLAREQEDMRIANDNQRIKIALDNASTNMMVADKDYKIVYMNNVLLKMMREAESDLRKDLPHFDASKIVGSNIDIFHKNPGHQRGLLDNLTSTYEANIKVGGFDFNLVVNPVTDDSGARLGVVVEWKDMTQELAIEAELNVVVNAAAAGDFTKRVVTEGKQGFMLNLANNMNSIGENTQAATDDLARVLAELAKGNLTETIDADYEGTFELLKDSSNETAEQLTNIVSQVNTSAGEVATASAELSTGSDDLSRRTEAQASALEETAASMEELAVTVKQNADNAGDANKLADTSREMAVSGGAVAKQAVDAMGAIEASSQKVSDIIGVIDDLAFQTNLLALNAAVEAARAGEAGKGFAVVAEEVRTLAQRSAQSSNEIKSLITSSNTQIKNGVELVNNVGTALNDIMESITQVAEIVSEIANASAEQTQGIDEVNVAIAEMDDMTQQNSSLVEQSTAAARLLERQAAEMQRLMSFFKIGDAMGGQRAAAPVLTQRGQASRSIGLVESPESVVTPNLKKKSVANGSVGTDPDWAEF</sequence>
<keyword evidence="5 9" id="KW-1133">Transmembrane helix</keyword>